<proteinExistence type="predicted"/>
<reference evidence="5" key="1">
    <citation type="journal article" date="2020" name="Microorganisms">
        <title>Complete Genome of a Member of a New Bacterial Lineage in the Microgenomates Group Reveals an Unusual Nucleotide Composition Disparity Between Two Strands of DNA and Limited Metabolic Potential.</title>
        <authorList>
            <person name="Kadnikov V.V."/>
            <person name="Mardanov A.V."/>
            <person name="Beletsky A.V."/>
            <person name="Karnachuk O.V."/>
            <person name="Ravin N.V."/>
        </authorList>
    </citation>
    <scope>NUCLEOTIDE SEQUENCE [LARGE SCALE GENOMIC DNA]</scope>
</reference>
<evidence type="ECO:0000256" key="2">
    <source>
        <dbReference type="PROSITE-ProRule" id="PRU01248"/>
    </source>
</evidence>
<name>A0A857NIH2_9BACT</name>
<protein>
    <recommendedName>
        <fullName evidence="3">Core-binding (CB) domain-containing protein</fullName>
    </recommendedName>
</protein>
<dbReference type="SUPFAM" id="SSF47823">
    <property type="entry name" value="lambda integrase-like, N-terminal domain"/>
    <property type="match status" value="2"/>
</dbReference>
<keyword evidence="5" id="KW-1185">Reference proteome</keyword>
<gene>
    <name evidence="4" type="ORF">MICH65_0837</name>
</gene>
<dbReference type="Pfam" id="PF02899">
    <property type="entry name" value="Phage_int_SAM_1"/>
    <property type="match status" value="2"/>
</dbReference>
<dbReference type="InterPro" id="IPR004107">
    <property type="entry name" value="Integrase_SAM-like_N"/>
</dbReference>
<evidence type="ECO:0000313" key="5">
    <source>
        <dbReference type="Proteomes" id="UP000463983"/>
    </source>
</evidence>
<dbReference type="AlphaFoldDB" id="A0A857NIH2"/>
<evidence type="ECO:0000259" key="3">
    <source>
        <dbReference type="PROSITE" id="PS51900"/>
    </source>
</evidence>
<evidence type="ECO:0000313" key="4">
    <source>
        <dbReference type="EMBL" id="QHO63818.1"/>
    </source>
</evidence>
<accession>A0A857NIH2</accession>
<dbReference type="Gene3D" id="1.10.150.130">
    <property type="match status" value="2"/>
</dbReference>
<dbReference type="PROSITE" id="PS51900">
    <property type="entry name" value="CB"/>
    <property type="match status" value="2"/>
</dbReference>
<feature type="domain" description="Core-binding (CB)" evidence="3">
    <location>
        <begin position="1"/>
        <end position="97"/>
    </location>
</feature>
<sequence length="741" mass="79824">METLVNQFKSFLLELPSSRQGGKKGLSKVSVKNYLSDIRRFLDWLSQYQPQISSAIPQRLSSDHFQAYLDFLTHQDLPHSTISRHFSSLRRFATFIEIVYHQPPLIIPTITSPDSTPKPEPTSIQTSSPNLLSSFSQHLKDQQKSASTVRNYLSDIRHFLAWVDQHPDLKTLPSAQQLDSSLESDVVDQYSHYLELTNTPSSTSSRRLSSLNIFTQFATNQGLVTPKVKPETNSPRLKPIPALSWLKPKTTSRQGFNLNLPSFIQKPITRLTSSPVYRSYHQLPFTPYLHLALLVLFTSAFALFGFRQIIIQSERISAYPSTPNRPTRQLSFQGRLTDSSGTPIVTPINATFKLWDQETGGTQGICSGGAGEDCLYSTTTCSVDPDQDGIFNVLLGDGACGSEIPADVFTENTAVWLEVEVATETLTPRQPIATVAYALNSETVSGIPVSASGSATVNTLFFMNSSGEIVLGEQNPSIVADSGNFTLQGEALTLSTTPFSEGDITIAPDGIGQVNFIGGTTTDDFIRVVNANLTTGSLISGYVGNNNNTGELLRLSSGSSETDRFVVTTGGQTTIDALAGGKSAFIVNQLNSGPIFTASASGTPKFTINNSGTITLANNTIITDDTNYTRFSRGIAVGSNETYYFNSSGNINANNLTLSGTTTLNGLTYTWPSSHNSSGYVLSNNGSGTLSWVDPAAAAAGSIYWLQSDGAVYPKNATVDLLVGGNSTASAKFAINSTLGA</sequence>
<keyword evidence="1 2" id="KW-0238">DNA-binding</keyword>
<evidence type="ECO:0000256" key="1">
    <source>
        <dbReference type="ARBA" id="ARBA00023125"/>
    </source>
</evidence>
<dbReference type="GO" id="GO:0003677">
    <property type="term" value="F:DNA binding"/>
    <property type="evidence" value="ECO:0007669"/>
    <property type="project" value="UniProtKB-UniRule"/>
</dbReference>
<dbReference type="EMBL" id="CP047901">
    <property type="protein sequence ID" value="QHO63818.1"/>
    <property type="molecule type" value="Genomic_DNA"/>
</dbReference>
<dbReference type="InterPro" id="IPR010998">
    <property type="entry name" value="Integrase_recombinase_N"/>
</dbReference>
<organism evidence="4 5">
    <name type="scientific">Candidatus Chazhemtobacterium aquaticus</name>
    <dbReference type="NCBI Taxonomy" id="2715735"/>
    <lineage>
        <taxon>Bacteria</taxon>
        <taxon>Candidatus Chazhemtobacteraceae</taxon>
        <taxon>Candidatus Chazhemtobacterium</taxon>
    </lineage>
</organism>
<dbReference type="Proteomes" id="UP000463983">
    <property type="component" value="Chromosome"/>
</dbReference>
<dbReference type="RefSeq" id="WP_161932170.1">
    <property type="nucleotide sequence ID" value="NZ_CP047901.1"/>
</dbReference>
<dbReference type="InterPro" id="IPR044068">
    <property type="entry name" value="CB"/>
</dbReference>
<dbReference type="GO" id="GO:0015074">
    <property type="term" value="P:DNA integration"/>
    <property type="evidence" value="ECO:0007669"/>
    <property type="project" value="InterPro"/>
</dbReference>
<dbReference type="KEGG" id="caqa:MICH65_0837"/>
<feature type="domain" description="Core-binding (CB)" evidence="3">
    <location>
        <begin position="126"/>
        <end position="219"/>
    </location>
</feature>